<evidence type="ECO:0000313" key="1">
    <source>
        <dbReference type="EMBL" id="MCW1922706.1"/>
    </source>
</evidence>
<protein>
    <submittedName>
        <fullName evidence="1">Uncharacterized protein</fullName>
    </submittedName>
</protein>
<accession>A0ABT3GGH0</accession>
<gene>
    <name evidence="1" type="ORF">OKA05_09085</name>
</gene>
<reference evidence="1 2" key="1">
    <citation type="submission" date="2022-10" db="EMBL/GenBank/DDBJ databases">
        <title>Luteolibacter arcticus strain CCTCC AB 2014275, whole genome shotgun sequencing project.</title>
        <authorList>
            <person name="Zhao G."/>
            <person name="Shen L."/>
        </authorList>
    </citation>
    <scope>NUCLEOTIDE SEQUENCE [LARGE SCALE GENOMIC DNA]</scope>
    <source>
        <strain evidence="1 2">CCTCC AB 2014275</strain>
    </source>
</reference>
<sequence>MFPAIHPTCNFTLGPAPGDEGSVGKLPVHIHARGVASFWLPTPAEIYAINRGEALVVSLALDPGKTPFPPMAVGIFADMFDAPGTETISTDPVGPSVVLAQNGQPFDVAVMVNGPRSEVVR</sequence>
<name>A0ABT3GGH0_9BACT</name>
<evidence type="ECO:0000313" key="2">
    <source>
        <dbReference type="Proteomes" id="UP001320876"/>
    </source>
</evidence>
<dbReference type="RefSeq" id="WP_264486814.1">
    <property type="nucleotide sequence ID" value="NZ_JAPDDT010000003.1"/>
</dbReference>
<organism evidence="1 2">
    <name type="scientific">Luteolibacter arcticus</name>
    <dbReference type="NCBI Taxonomy" id="1581411"/>
    <lineage>
        <taxon>Bacteria</taxon>
        <taxon>Pseudomonadati</taxon>
        <taxon>Verrucomicrobiota</taxon>
        <taxon>Verrucomicrobiia</taxon>
        <taxon>Verrucomicrobiales</taxon>
        <taxon>Verrucomicrobiaceae</taxon>
        <taxon>Luteolibacter</taxon>
    </lineage>
</organism>
<keyword evidence="2" id="KW-1185">Reference proteome</keyword>
<dbReference type="Proteomes" id="UP001320876">
    <property type="component" value="Unassembled WGS sequence"/>
</dbReference>
<dbReference type="EMBL" id="JAPDDT010000003">
    <property type="protein sequence ID" value="MCW1922706.1"/>
    <property type="molecule type" value="Genomic_DNA"/>
</dbReference>
<comment type="caution">
    <text evidence="1">The sequence shown here is derived from an EMBL/GenBank/DDBJ whole genome shotgun (WGS) entry which is preliminary data.</text>
</comment>
<proteinExistence type="predicted"/>